<evidence type="ECO:0000256" key="3">
    <source>
        <dbReference type="PROSITE-ProRule" id="PRU10007"/>
    </source>
</evidence>
<evidence type="ECO:0000313" key="7">
    <source>
        <dbReference type="Proteomes" id="UP000077037"/>
    </source>
</evidence>
<dbReference type="InterPro" id="IPR016162">
    <property type="entry name" value="Ald_DH_N"/>
</dbReference>
<sequence length="480" mass="51016">MTTPRYDNLIDGQWVAGNSYSQNLNPSNLADVIGEYAQGDAAQVEAAVQAARAAFPAWSTGSVQARADALEKIAAEILARREELGELLAREEGKTRPEAIGEVVRAGQIFRFFAGEVVRQAGEVLPSVRPNVGVEITREPVGVVGLITPWNFPIAIPAWKIAPALAYGNCVVIKPADLVPGCAWALADIISRSGIPAGVFNLVMGRGSVIGNALVDHAEVDAISFTGSEGVGRGIAERASRTLKKVQLEMGGKNPQVVLDDADLNVAVELSAQSAFYSTGQRCTASSRLIVTDAIHDRFVQALQERMARIKVGDALAQGIDMGPVASRPQLEQNLSYLAIGRDEGARLAAGGEAVKAATEGYFMSPALFVESTAGMRINREEIFGPVASVIRVKDYDEALAVANDTMFGLSAGIATTSLKYATHFKRHAQAGMVMVNLPTAGVDYHVPFGGRKGSSHGPREQGAYAREFYTTVKTAYTLA</sequence>
<dbReference type="InterPro" id="IPR029510">
    <property type="entry name" value="Ald_DH_CS_GLU"/>
</dbReference>
<dbReference type="EC" id="1.2.1.5" evidence="6"/>
<organism evidence="6 7">
    <name type="scientific">Bordetella ansorpii</name>
    <dbReference type="NCBI Taxonomy" id="288768"/>
    <lineage>
        <taxon>Bacteria</taxon>
        <taxon>Pseudomonadati</taxon>
        <taxon>Pseudomonadota</taxon>
        <taxon>Betaproteobacteria</taxon>
        <taxon>Burkholderiales</taxon>
        <taxon>Alcaligenaceae</taxon>
        <taxon>Bordetella</taxon>
    </lineage>
</organism>
<evidence type="ECO:0000259" key="5">
    <source>
        <dbReference type="Pfam" id="PF00171"/>
    </source>
</evidence>
<evidence type="ECO:0000313" key="6">
    <source>
        <dbReference type="EMBL" id="SAI23599.1"/>
    </source>
</evidence>
<dbReference type="FunFam" id="3.40.605.10:FF:000007">
    <property type="entry name" value="NAD/NADP-dependent betaine aldehyde dehydrogenase"/>
    <property type="match status" value="1"/>
</dbReference>
<dbReference type="EMBL" id="FKBS01000014">
    <property type="protein sequence ID" value="SAI23599.1"/>
    <property type="molecule type" value="Genomic_DNA"/>
</dbReference>
<dbReference type="AlphaFoldDB" id="A0A157NS67"/>
<dbReference type="Gene3D" id="3.40.309.10">
    <property type="entry name" value="Aldehyde Dehydrogenase, Chain A, domain 2"/>
    <property type="match status" value="1"/>
</dbReference>
<reference evidence="6 7" key="1">
    <citation type="submission" date="2016-03" db="EMBL/GenBank/DDBJ databases">
        <authorList>
            <consortium name="Pathogen Informatics"/>
        </authorList>
    </citation>
    <scope>NUCLEOTIDE SEQUENCE [LARGE SCALE GENOMIC DNA]</scope>
    <source>
        <strain evidence="6 7">NCTC13364</strain>
    </source>
</reference>
<dbReference type="FunFam" id="3.40.309.10:FF:000001">
    <property type="entry name" value="Mitochondrial aldehyde dehydrogenase 2"/>
    <property type="match status" value="1"/>
</dbReference>
<gene>
    <name evidence="6" type="primary">aldHT_2</name>
    <name evidence="6" type="ORF">SAMEA1982600_01872</name>
</gene>
<evidence type="ECO:0000256" key="1">
    <source>
        <dbReference type="ARBA" id="ARBA00009986"/>
    </source>
</evidence>
<feature type="domain" description="Aldehyde dehydrogenase" evidence="5">
    <location>
        <begin position="14"/>
        <end position="475"/>
    </location>
</feature>
<comment type="similarity">
    <text evidence="1 4">Belongs to the aldehyde dehydrogenase family.</text>
</comment>
<dbReference type="Gene3D" id="3.40.605.10">
    <property type="entry name" value="Aldehyde Dehydrogenase, Chain A, domain 1"/>
    <property type="match status" value="1"/>
</dbReference>
<dbReference type="PROSITE" id="PS00070">
    <property type="entry name" value="ALDEHYDE_DEHYDR_CYS"/>
    <property type="match status" value="1"/>
</dbReference>
<dbReference type="OrthoDB" id="6187633at2"/>
<dbReference type="SUPFAM" id="SSF53720">
    <property type="entry name" value="ALDH-like"/>
    <property type="match status" value="1"/>
</dbReference>
<dbReference type="InterPro" id="IPR016163">
    <property type="entry name" value="Ald_DH_C"/>
</dbReference>
<dbReference type="PANTHER" id="PTHR11699">
    <property type="entry name" value="ALDEHYDE DEHYDROGENASE-RELATED"/>
    <property type="match status" value="1"/>
</dbReference>
<dbReference type="Pfam" id="PF00171">
    <property type="entry name" value="Aldedh"/>
    <property type="match status" value="1"/>
</dbReference>
<dbReference type="CDD" id="cd07097">
    <property type="entry name" value="ALDH_KGSADH-YcbD"/>
    <property type="match status" value="1"/>
</dbReference>
<dbReference type="InterPro" id="IPR016161">
    <property type="entry name" value="Ald_DH/histidinol_DH"/>
</dbReference>
<protein>
    <submittedName>
        <fullName evidence="6">Aldehyde dehydrogenase</fullName>
        <ecNumber evidence="6">1.2.1.5</ecNumber>
    </submittedName>
</protein>
<dbReference type="GO" id="GO:0004030">
    <property type="term" value="F:aldehyde dehydrogenase [NAD(P)+] activity"/>
    <property type="evidence" value="ECO:0007669"/>
    <property type="project" value="UniProtKB-EC"/>
</dbReference>
<dbReference type="PROSITE" id="PS00687">
    <property type="entry name" value="ALDEHYDE_DEHYDR_GLU"/>
    <property type="match status" value="1"/>
</dbReference>
<evidence type="ECO:0000256" key="4">
    <source>
        <dbReference type="RuleBase" id="RU003345"/>
    </source>
</evidence>
<dbReference type="Proteomes" id="UP000077037">
    <property type="component" value="Unassembled WGS sequence"/>
</dbReference>
<proteinExistence type="inferred from homology"/>
<accession>A0A157NS67</accession>
<keyword evidence="2 4" id="KW-0560">Oxidoreductase</keyword>
<feature type="active site" evidence="3">
    <location>
        <position position="249"/>
    </location>
</feature>
<evidence type="ECO:0000256" key="2">
    <source>
        <dbReference type="ARBA" id="ARBA00023002"/>
    </source>
</evidence>
<dbReference type="InterPro" id="IPR015590">
    <property type="entry name" value="Aldehyde_DH_dom"/>
</dbReference>
<name>A0A157NS67_9BORD</name>
<dbReference type="RefSeq" id="WP_066410809.1">
    <property type="nucleotide sequence ID" value="NZ_FKBS01000014.1"/>
</dbReference>
<dbReference type="InterPro" id="IPR016160">
    <property type="entry name" value="Ald_DH_CS_CYS"/>
</dbReference>